<dbReference type="InParanoid" id="A0A545ADS0"/>
<dbReference type="OrthoDB" id="5191571at2"/>
<evidence type="ECO:0000313" key="1">
    <source>
        <dbReference type="EMBL" id="TQS39486.1"/>
    </source>
</evidence>
<gene>
    <name evidence="1" type="ORF">FL583_39805</name>
</gene>
<sequence length="168" mass="18102">MMVLRCLYLRAGAKLNTQNAAVVIRRLCQSATVDELHTLLSRNLIAAALPDAVSAWTEVHIAGHASELRTVAEETLLSGLDRLADSLTREDVNRFSFGPPEPFGVTCYSTGGLSIGEPPTISYSDWDLILGDDVYPATWAEQIAAASGILTLDGNGPVMAICMLRVRE</sequence>
<accession>A0A545ADS0</accession>
<evidence type="ECO:0000313" key="2">
    <source>
        <dbReference type="Proteomes" id="UP000317982"/>
    </source>
</evidence>
<name>A0A545ADS0_9ACTN</name>
<keyword evidence="2" id="KW-1185">Reference proteome</keyword>
<organism evidence="1 2">
    <name type="scientific">Cryptosporangium phraense</name>
    <dbReference type="NCBI Taxonomy" id="2593070"/>
    <lineage>
        <taxon>Bacteria</taxon>
        <taxon>Bacillati</taxon>
        <taxon>Actinomycetota</taxon>
        <taxon>Actinomycetes</taxon>
        <taxon>Cryptosporangiales</taxon>
        <taxon>Cryptosporangiaceae</taxon>
        <taxon>Cryptosporangium</taxon>
    </lineage>
</organism>
<protein>
    <submittedName>
        <fullName evidence="1">Uncharacterized protein</fullName>
    </submittedName>
</protein>
<proteinExistence type="predicted"/>
<reference evidence="1 2" key="1">
    <citation type="submission" date="2019-07" db="EMBL/GenBank/DDBJ databases">
        <title>Cryptosporangium phraense sp. nov., isolated from plant litter.</title>
        <authorList>
            <person name="Suriyachadkun C."/>
        </authorList>
    </citation>
    <scope>NUCLEOTIDE SEQUENCE [LARGE SCALE GENOMIC DNA]</scope>
    <source>
        <strain evidence="1 2">A-T 5661</strain>
    </source>
</reference>
<dbReference type="Proteomes" id="UP000317982">
    <property type="component" value="Unassembled WGS sequence"/>
</dbReference>
<dbReference type="EMBL" id="VIRS01000076">
    <property type="protein sequence ID" value="TQS39486.1"/>
    <property type="molecule type" value="Genomic_DNA"/>
</dbReference>
<comment type="caution">
    <text evidence="1">The sequence shown here is derived from an EMBL/GenBank/DDBJ whole genome shotgun (WGS) entry which is preliminary data.</text>
</comment>
<dbReference type="AlphaFoldDB" id="A0A545ADS0"/>
<dbReference type="RefSeq" id="WP_142710105.1">
    <property type="nucleotide sequence ID" value="NZ_VIRS01000076.1"/>
</dbReference>